<comment type="caution">
    <text evidence="1">The sequence shown here is derived from an EMBL/GenBank/DDBJ whole genome shotgun (WGS) entry which is preliminary data.</text>
</comment>
<name>A0ABW0J3L6_9BURK</name>
<dbReference type="EMBL" id="JBHSMP010000006">
    <property type="protein sequence ID" value="MFC5427628.1"/>
    <property type="molecule type" value="Genomic_DNA"/>
</dbReference>
<evidence type="ECO:0000313" key="1">
    <source>
        <dbReference type="EMBL" id="MFC5427628.1"/>
    </source>
</evidence>
<proteinExistence type="predicted"/>
<dbReference type="RefSeq" id="WP_377709161.1">
    <property type="nucleotide sequence ID" value="NZ_JBHSMP010000006.1"/>
</dbReference>
<reference evidence="2" key="1">
    <citation type="journal article" date="2019" name="Int. J. Syst. Evol. Microbiol.">
        <title>The Global Catalogue of Microorganisms (GCM) 10K type strain sequencing project: providing services to taxonomists for standard genome sequencing and annotation.</title>
        <authorList>
            <consortium name="The Broad Institute Genomics Platform"/>
            <consortium name="The Broad Institute Genome Sequencing Center for Infectious Disease"/>
            <person name="Wu L."/>
            <person name="Ma J."/>
        </authorList>
    </citation>
    <scope>NUCLEOTIDE SEQUENCE [LARGE SCALE GENOMIC DNA]</scope>
    <source>
        <strain evidence="2">CCUG 56042</strain>
    </source>
</reference>
<dbReference type="Proteomes" id="UP001596103">
    <property type="component" value="Unassembled WGS sequence"/>
</dbReference>
<evidence type="ECO:0000313" key="2">
    <source>
        <dbReference type="Proteomes" id="UP001596103"/>
    </source>
</evidence>
<gene>
    <name evidence="1" type="ORF">ACFPTO_02195</name>
</gene>
<accession>A0ABW0J3L6</accession>
<sequence>MTVHKARFIIRVQPQRNDALEMASRALSNGAIDGAESQAVERVAQGSGIYPPQLLHKIRKGAGK</sequence>
<protein>
    <submittedName>
        <fullName evidence="1">Uncharacterized protein</fullName>
    </submittedName>
</protein>
<organism evidence="1 2">
    <name type="scientific">Paraburkholderia denitrificans</name>
    <dbReference type="NCBI Taxonomy" id="694025"/>
    <lineage>
        <taxon>Bacteria</taxon>
        <taxon>Pseudomonadati</taxon>
        <taxon>Pseudomonadota</taxon>
        <taxon>Betaproteobacteria</taxon>
        <taxon>Burkholderiales</taxon>
        <taxon>Burkholderiaceae</taxon>
        <taxon>Paraburkholderia</taxon>
    </lineage>
</organism>
<keyword evidence="2" id="KW-1185">Reference proteome</keyword>